<evidence type="ECO:0000256" key="7">
    <source>
        <dbReference type="HAMAP-Rule" id="MF_00201"/>
    </source>
</evidence>
<accession>A0ABS4MBM8</accession>
<comment type="similarity">
    <text evidence="1 7">Belongs to the RecO family.</text>
</comment>
<sequence length="250" mass="28727">MTRQLVEVEGIVFKRKKFKEADILAKILTDQYGIITLEIKGALKAKSRLGGATLNFSYGNYVINTNFRGISTLRTFKQVKQFDEIYLDLLKNSYASYLLDLVDHAFLEYQSIGEYYPLIMTALKKINDGFDVEIITQLVQLKMLKAFGVEPQMRKCIICGKEKGVFDYSIELGGIICNDHFNENISRMHLQSKTVSLLRTLMLINIDQISNINISKQLKLDSKKVIDRVYASYLELNLKTKKFLDELVLL</sequence>
<dbReference type="NCBIfam" id="TIGR00613">
    <property type="entry name" value="reco"/>
    <property type="match status" value="1"/>
</dbReference>
<proteinExistence type="inferred from homology"/>
<dbReference type="PANTHER" id="PTHR33991">
    <property type="entry name" value="DNA REPAIR PROTEIN RECO"/>
    <property type="match status" value="1"/>
</dbReference>
<organism evidence="9 10">
    <name type="scientific">Lactobacillus colini</name>
    <dbReference type="NCBI Taxonomy" id="1819254"/>
    <lineage>
        <taxon>Bacteria</taxon>
        <taxon>Bacillati</taxon>
        <taxon>Bacillota</taxon>
        <taxon>Bacilli</taxon>
        <taxon>Lactobacillales</taxon>
        <taxon>Lactobacillaceae</taxon>
        <taxon>Lactobacillus</taxon>
    </lineage>
</organism>
<dbReference type="Proteomes" id="UP001519292">
    <property type="component" value="Unassembled WGS sequence"/>
</dbReference>
<feature type="domain" description="DNA replication/recombination mediator RecO N-terminal" evidence="8">
    <location>
        <begin position="5"/>
        <end position="82"/>
    </location>
</feature>
<dbReference type="InterPro" id="IPR003717">
    <property type="entry name" value="RecO"/>
</dbReference>
<dbReference type="InterPro" id="IPR042242">
    <property type="entry name" value="RecO_C"/>
</dbReference>
<keyword evidence="3 7" id="KW-0227">DNA damage</keyword>
<dbReference type="PANTHER" id="PTHR33991:SF1">
    <property type="entry name" value="DNA REPAIR PROTEIN RECO"/>
    <property type="match status" value="1"/>
</dbReference>
<dbReference type="Gene3D" id="1.20.1440.120">
    <property type="entry name" value="Recombination protein O, C-terminal domain"/>
    <property type="match status" value="1"/>
</dbReference>
<dbReference type="Pfam" id="PF02565">
    <property type="entry name" value="RecO_C"/>
    <property type="match status" value="1"/>
</dbReference>
<dbReference type="Gene3D" id="2.40.50.140">
    <property type="entry name" value="Nucleic acid-binding proteins"/>
    <property type="match status" value="1"/>
</dbReference>
<reference evidence="9 10" key="1">
    <citation type="submission" date="2021-03" db="EMBL/GenBank/DDBJ databases">
        <title>Genomic Encyclopedia of Type Strains, Phase IV (KMG-IV): sequencing the most valuable type-strain genomes for metagenomic binning, comparative biology and taxonomic classification.</title>
        <authorList>
            <person name="Goeker M."/>
        </authorList>
    </citation>
    <scope>NUCLEOTIDE SEQUENCE [LARGE SCALE GENOMIC DNA]</scope>
    <source>
        <strain evidence="9 10">DSM 101872</strain>
    </source>
</reference>
<comment type="function">
    <text evidence="7">Involved in DNA repair and RecF pathway recombination.</text>
</comment>
<evidence type="ECO:0000313" key="10">
    <source>
        <dbReference type="Proteomes" id="UP001519292"/>
    </source>
</evidence>
<evidence type="ECO:0000256" key="1">
    <source>
        <dbReference type="ARBA" id="ARBA00007452"/>
    </source>
</evidence>
<evidence type="ECO:0000256" key="5">
    <source>
        <dbReference type="ARBA" id="ARBA00023204"/>
    </source>
</evidence>
<dbReference type="RefSeq" id="WP_209685519.1">
    <property type="nucleotide sequence ID" value="NZ_JAGGLU010000001.1"/>
</dbReference>
<evidence type="ECO:0000256" key="4">
    <source>
        <dbReference type="ARBA" id="ARBA00023172"/>
    </source>
</evidence>
<dbReference type="SUPFAM" id="SSF50249">
    <property type="entry name" value="Nucleic acid-binding proteins"/>
    <property type="match status" value="1"/>
</dbReference>
<comment type="caution">
    <text evidence="9">The sequence shown here is derived from an EMBL/GenBank/DDBJ whole genome shotgun (WGS) entry which is preliminary data.</text>
</comment>
<dbReference type="InterPro" id="IPR037278">
    <property type="entry name" value="ARFGAP/RecO"/>
</dbReference>
<keyword evidence="5 7" id="KW-0234">DNA repair</keyword>
<name>A0ABS4MBM8_9LACO</name>
<evidence type="ECO:0000313" key="9">
    <source>
        <dbReference type="EMBL" id="MBP2057056.1"/>
    </source>
</evidence>
<protein>
    <recommendedName>
        <fullName evidence="2 7">DNA repair protein RecO</fullName>
    </recommendedName>
    <alternativeName>
        <fullName evidence="6 7">Recombination protein O</fullName>
    </alternativeName>
</protein>
<keyword evidence="4 7" id="KW-0233">DNA recombination</keyword>
<evidence type="ECO:0000256" key="6">
    <source>
        <dbReference type="ARBA" id="ARBA00033409"/>
    </source>
</evidence>
<evidence type="ECO:0000256" key="3">
    <source>
        <dbReference type="ARBA" id="ARBA00022763"/>
    </source>
</evidence>
<dbReference type="InterPro" id="IPR012340">
    <property type="entry name" value="NA-bd_OB-fold"/>
</dbReference>
<dbReference type="HAMAP" id="MF_00201">
    <property type="entry name" value="RecO"/>
    <property type="match status" value="1"/>
</dbReference>
<dbReference type="Pfam" id="PF11967">
    <property type="entry name" value="RecO_N"/>
    <property type="match status" value="1"/>
</dbReference>
<gene>
    <name evidence="7" type="primary">recO</name>
    <name evidence="9" type="ORF">J2Z60_000218</name>
</gene>
<keyword evidence="10" id="KW-1185">Reference proteome</keyword>
<dbReference type="EMBL" id="JAGGLU010000001">
    <property type="protein sequence ID" value="MBP2057056.1"/>
    <property type="molecule type" value="Genomic_DNA"/>
</dbReference>
<evidence type="ECO:0000259" key="8">
    <source>
        <dbReference type="Pfam" id="PF11967"/>
    </source>
</evidence>
<dbReference type="SUPFAM" id="SSF57863">
    <property type="entry name" value="ArfGap/RecO-like zinc finger"/>
    <property type="match status" value="1"/>
</dbReference>
<evidence type="ECO:0000256" key="2">
    <source>
        <dbReference type="ARBA" id="ARBA00021310"/>
    </source>
</evidence>
<dbReference type="InterPro" id="IPR022572">
    <property type="entry name" value="DNA_rep/recomb_RecO_N"/>
</dbReference>